<dbReference type="AlphaFoldDB" id="A0A5E6XZW5"/>
<reference evidence="1 2" key="1">
    <citation type="submission" date="2019-09" db="EMBL/GenBank/DDBJ databases">
        <authorList>
            <person name="Chandra G."/>
            <person name="Truman W A."/>
        </authorList>
    </citation>
    <scope>NUCLEOTIDE SEQUENCE [LARGE SCALE GENOMIC DNA]</scope>
    <source>
        <strain evidence="1">PS655</strain>
    </source>
</reference>
<gene>
    <name evidence="1" type="ORF">PS655_05935</name>
</gene>
<evidence type="ECO:0000313" key="2">
    <source>
        <dbReference type="Proteomes" id="UP000327167"/>
    </source>
</evidence>
<sequence length="82" mass="9014">MAFDQADVFLGDTISTHYMINKGYLKNIRMANFGKHEAHGFSFALLKDQPILLSIIDSVLDGISTYERDSIASAGVRAATFS</sequence>
<dbReference type="Proteomes" id="UP000327167">
    <property type="component" value="Unassembled WGS sequence"/>
</dbReference>
<name>A0A5E6XZW5_PSEFL</name>
<evidence type="ECO:0000313" key="1">
    <source>
        <dbReference type="EMBL" id="VVN47142.1"/>
    </source>
</evidence>
<dbReference type="Gene3D" id="3.40.190.10">
    <property type="entry name" value="Periplasmic binding protein-like II"/>
    <property type="match status" value="2"/>
</dbReference>
<organism evidence="1 2">
    <name type="scientific">Pseudomonas fluorescens</name>
    <dbReference type="NCBI Taxonomy" id="294"/>
    <lineage>
        <taxon>Bacteria</taxon>
        <taxon>Pseudomonadati</taxon>
        <taxon>Pseudomonadota</taxon>
        <taxon>Gammaproteobacteria</taxon>
        <taxon>Pseudomonadales</taxon>
        <taxon>Pseudomonadaceae</taxon>
        <taxon>Pseudomonas</taxon>
    </lineage>
</organism>
<proteinExistence type="predicted"/>
<accession>A0A5E6XZW5</accession>
<protein>
    <submittedName>
        <fullName evidence="1">Uncharacterized protein</fullName>
    </submittedName>
</protein>
<dbReference type="EMBL" id="CABVHJ010000036">
    <property type="protein sequence ID" value="VVN47142.1"/>
    <property type="molecule type" value="Genomic_DNA"/>
</dbReference>